<dbReference type="SFLD" id="SFLDS00019">
    <property type="entry name" value="Glutathione_Transferase_(cytos"/>
    <property type="match status" value="1"/>
</dbReference>
<dbReference type="GO" id="GO:0005737">
    <property type="term" value="C:cytoplasm"/>
    <property type="evidence" value="ECO:0007669"/>
    <property type="project" value="TreeGrafter"/>
</dbReference>
<dbReference type="InterPro" id="IPR004045">
    <property type="entry name" value="Glutathione_S-Trfase_N"/>
</dbReference>
<evidence type="ECO:0000259" key="5">
    <source>
        <dbReference type="PROSITE" id="PS50404"/>
    </source>
</evidence>
<dbReference type="SUPFAM" id="SSF52833">
    <property type="entry name" value="Thioredoxin-like"/>
    <property type="match status" value="1"/>
</dbReference>
<dbReference type="Gene3D" id="1.20.1050.10">
    <property type="match status" value="1"/>
</dbReference>
<evidence type="ECO:0000256" key="4">
    <source>
        <dbReference type="ARBA" id="ARBA00047960"/>
    </source>
</evidence>
<dbReference type="SFLD" id="SFLDG01152">
    <property type="entry name" value="Main.3:_Omega-_and_Tau-like"/>
    <property type="match status" value="1"/>
</dbReference>
<dbReference type="InterPro" id="IPR045073">
    <property type="entry name" value="Omega/Tau-like"/>
</dbReference>
<dbReference type="PANTHER" id="PTHR11260:SF781">
    <property type="entry name" value="GLUTATHIONE S-TRANSFERASE U19"/>
    <property type="match status" value="1"/>
</dbReference>
<dbReference type="EMBL" id="JABFUD020000017">
    <property type="protein sequence ID" value="KAI5067338.1"/>
    <property type="molecule type" value="Genomic_DNA"/>
</dbReference>
<keyword evidence="8" id="KW-1185">Reference proteome</keyword>
<dbReference type="OrthoDB" id="4951845at2759"/>
<dbReference type="Gene3D" id="3.40.30.10">
    <property type="entry name" value="Glutaredoxin"/>
    <property type="match status" value="1"/>
</dbReference>
<dbReference type="InterPro" id="IPR010987">
    <property type="entry name" value="Glutathione-S-Trfase_C-like"/>
</dbReference>
<comment type="similarity">
    <text evidence="3">Belongs to the GST superfamily. Tau family.</text>
</comment>
<organism evidence="7 8">
    <name type="scientific">Adiantum capillus-veneris</name>
    <name type="common">Maidenhair fern</name>
    <dbReference type="NCBI Taxonomy" id="13818"/>
    <lineage>
        <taxon>Eukaryota</taxon>
        <taxon>Viridiplantae</taxon>
        <taxon>Streptophyta</taxon>
        <taxon>Embryophyta</taxon>
        <taxon>Tracheophyta</taxon>
        <taxon>Polypodiopsida</taxon>
        <taxon>Polypodiidae</taxon>
        <taxon>Polypodiales</taxon>
        <taxon>Pteridineae</taxon>
        <taxon>Pteridaceae</taxon>
        <taxon>Vittarioideae</taxon>
        <taxon>Adiantum</taxon>
    </lineage>
</organism>
<dbReference type="PROSITE" id="PS50405">
    <property type="entry name" value="GST_CTER"/>
    <property type="match status" value="1"/>
</dbReference>
<evidence type="ECO:0000259" key="6">
    <source>
        <dbReference type="PROSITE" id="PS50405"/>
    </source>
</evidence>
<dbReference type="FunFam" id="3.40.30.10:FF:000044">
    <property type="entry name" value="Glutathione S-transferase GSTU6"/>
    <property type="match status" value="1"/>
</dbReference>
<evidence type="ECO:0000256" key="2">
    <source>
        <dbReference type="ARBA" id="ARBA00022679"/>
    </source>
</evidence>
<comment type="catalytic activity">
    <reaction evidence="4">
        <text>RX + glutathione = an S-substituted glutathione + a halide anion + H(+)</text>
        <dbReference type="Rhea" id="RHEA:16437"/>
        <dbReference type="ChEBI" id="CHEBI:15378"/>
        <dbReference type="ChEBI" id="CHEBI:16042"/>
        <dbReference type="ChEBI" id="CHEBI:17792"/>
        <dbReference type="ChEBI" id="CHEBI:57925"/>
        <dbReference type="ChEBI" id="CHEBI:90779"/>
        <dbReference type="EC" id="2.5.1.18"/>
    </reaction>
</comment>
<dbReference type="Pfam" id="PF02798">
    <property type="entry name" value="GST_N"/>
    <property type="match status" value="1"/>
</dbReference>
<sequence>MSPSDVKVLSSCRSLFGVRVLIALKAKGVDYQFIDEPDLGNKSKLLLESNPVHKKVPVLIHKGKPICESLIIVQYIDETWPSQHDKGSGSFLPQDPYQRALVRFWADYVDKKVYEGIMLILKNVEGELMEQGRSVVRESMVALDGALHDVFGPGPYFGGDQINLVDIALTSYLCCIETMETLGNFKVLDESTCPHLCAWVKAVVQYPGVKEGLATVPSQNLLESVRSMRKTIFGLTE</sequence>
<evidence type="ECO:0000313" key="8">
    <source>
        <dbReference type="Proteomes" id="UP000886520"/>
    </source>
</evidence>
<proteinExistence type="inferred from homology"/>
<dbReference type="InterPro" id="IPR004046">
    <property type="entry name" value="GST_C"/>
</dbReference>
<dbReference type="SUPFAM" id="SSF47616">
    <property type="entry name" value="GST C-terminal domain-like"/>
    <property type="match status" value="1"/>
</dbReference>
<reference evidence="7" key="1">
    <citation type="submission" date="2021-01" db="EMBL/GenBank/DDBJ databases">
        <title>Adiantum capillus-veneris genome.</title>
        <authorList>
            <person name="Fang Y."/>
            <person name="Liao Q."/>
        </authorList>
    </citation>
    <scope>NUCLEOTIDE SEQUENCE</scope>
    <source>
        <strain evidence="7">H3</strain>
        <tissue evidence="7">Leaf</tissue>
    </source>
</reference>
<evidence type="ECO:0000256" key="3">
    <source>
        <dbReference type="ARBA" id="ARBA00025743"/>
    </source>
</evidence>
<dbReference type="InterPro" id="IPR036249">
    <property type="entry name" value="Thioredoxin-like_sf"/>
</dbReference>
<dbReference type="InterPro" id="IPR045074">
    <property type="entry name" value="GST_C_Tau"/>
</dbReference>
<comment type="caution">
    <text evidence="7">The sequence shown here is derived from an EMBL/GenBank/DDBJ whole genome shotgun (WGS) entry which is preliminary data.</text>
</comment>
<dbReference type="Proteomes" id="UP000886520">
    <property type="component" value="Chromosome 17"/>
</dbReference>
<feature type="domain" description="GST N-terminal" evidence="5">
    <location>
        <begin position="4"/>
        <end position="84"/>
    </location>
</feature>
<keyword evidence="2" id="KW-0808">Transferase</keyword>
<dbReference type="GO" id="GO:0006749">
    <property type="term" value="P:glutathione metabolic process"/>
    <property type="evidence" value="ECO:0007669"/>
    <property type="project" value="InterPro"/>
</dbReference>
<dbReference type="InterPro" id="IPR036282">
    <property type="entry name" value="Glutathione-S-Trfase_C_sf"/>
</dbReference>
<dbReference type="CDD" id="cd03058">
    <property type="entry name" value="GST_N_Tau"/>
    <property type="match status" value="1"/>
</dbReference>
<gene>
    <name evidence="7" type="ORF">GOP47_0017866</name>
</gene>
<feature type="domain" description="GST C-terminal" evidence="6">
    <location>
        <begin position="95"/>
        <end position="228"/>
    </location>
</feature>
<evidence type="ECO:0000256" key="1">
    <source>
        <dbReference type="ARBA" id="ARBA00012452"/>
    </source>
</evidence>
<dbReference type="EC" id="2.5.1.18" evidence="1"/>
<protein>
    <recommendedName>
        <fullName evidence="1">glutathione transferase</fullName>
        <ecNumber evidence="1">2.5.1.18</ecNumber>
    </recommendedName>
</protein>
<dbReference type="GO" id="GO:0004364">
    <property type="term" value="F:glutathione transferase activity"/>
    <property type="evidence" value="ECO:0007669"/>
    <property type="project" value="UniProtKB-EC"/>
</dbReference>
<dbReference type="AlphaFoldDB" id="A0A9D4UH29"/>
<evidence type="ECO:0000313" key="7">
    <source>
        <dbReference type="EMBL" id="KAI5067338.1"/>
    </source>
</evidence>
<dbReference type="PROSITE" id="PS50404">
    <property type="entry name" value="GST_NTER"/>
    <property type="match status" value="1"/>
</dbReference>
<dbReference type="PANTHER" id="PTHR11260">
    <property type="entry name" value="GLUTATHIONE S-TRANSFERASE, GST, SUPERFAMILY, GST DOMAIN CONTAINING"/>
    <property type="match status" value="1"/>
</dbReference>
<accession>A0A9D4UH29</accession>
<dbReference type="InterPro" id="IPR040079">
    <property type="entry name" value="Glutathione_S-Trfase"/>
</dbReference>
<dbReference type="CDD" id="cd03185">
    <property type="entry name" value="GST_C_Tau"/>
    <property type="match status" value="1"/>
</dbReference>
<dbReference type="SFLD" id="SFLDG00358">
    <property type="entry name" value="Main_(cytGST)"/>
    <property type="match status" value="1"/>
</dbReference>
<name>A0A9D4UH29_ADICA</name>
<dbReference type="Pfam" id="PF14497">
    <property type="entry name" value="GST_C_3"/>
    <property type="match status" value="1"/>
</dbReference>